<dbReference type="InterPro" id="IPR004841">
    <property type="entry name" value="AA-permease/SLC12A_dom"/>
</dbReference>
<feature type="transmembrane region" description="Helical" evidence="7">
    <location>
        <begin position="503"/>
        <end position="522"/>
    </location>
</feature>
<feature type="transmembrane region" description="Helical" evidence="7">
    <location>
        <begin position="64"/>
        <end position="84"/>
    </location>
</feature>
<accession>A0AA38XYX9</accession>
<dbReference type="PANTHER" id="PTHR43341">
    <property type="entry name" value="AMINO ACID PERMEASE"/>
    <property type="match status" value="1"/>
</dbReference>
<keyword evidence="3 7" id="KW-0812">Transmembrane</keyword>
<dbReference type="Proteomes" id="UP001172681">
    <property type="component" value="Unassembled WGS sequence"/>
</dbReference>
<sequence>MGAQDEGVGSPRKDETITATLSEGSNSSHDEKSGPKVGAIISETFTPGAGNSVQRRMNNRQIQMNAIGGTIGGALFIAMGGALAKGGPGSLFLGYFIHIWFQGITATCSAEMDTFMPVSGAFIQHASKWVDQALGFMVGWNFYIYMALGIPFEMVSTSLILGFWRDDIPIAAVICVMIVLYAVLNVFAVNYYGEAEFWLSLGKVLLITICFSFTFITMVGGNPQHDAYGFRTWNKPGAFLEYAHTGSLGRFEGFLACYFQASYIITGPDYISTIAGEAINPRVSIKNAYKTMFWRFLIFFLGSALCIGIVLPANNETLLNVLNGTEPGAGTGAASPYVIAARNMGIAVLPSLINALLLTSIISAGNNYLFSSSRALYGLAKQGQAPKIFLRCTKAGVPIYCVAVTMLFSIVAFLQMNNSSAQVYYWLVSLGTAGGLINYLTMVITYVFFYRGLKAQGIDRSTLPFKGWGQPYLAYVNLVWFPIVLLTFGYTSFVFPWDNATFFSYYTLLLLTPITFGFWKIVKRTKVVKPAEMDFVWERPAVDAHERSLVGEQIGFWREMLQLAGIGRGKGLRVAHEA</sequence>
<keyword evidence="10" id="KW-1185">Reference proteome</keyword>
<feature type="domain" description="Amino acid permease/ SLC12A" evidence="8">
    <location>
        <begin position="62"/>
        <end position="527"/>
    </location>
</feature>
<feature type="transmembrane region" description="Helical" evidence="7">
    <location>
        <begin position="292"/>
        <end position="313"/>
    </location>
</feature>
<keyword evidence="4 7" id="KW-1133">Transmembrane helix</keyword>
<evidence type="ECO:0000256" key="5">
    <source>
        <dbReference type="ARBA" id="ARBA00023136"/>
    </source>
</evidence>
<feature type="compositionally biased region" description="Polar residues" evidence="6">
    <location>
        <begin position="17"/>
        <end position="27"/>
    </location>
</feature>
<comment type="subcellular location">
    <subcellularLocation>
        <location evidence="1">Membrane</location>
        <topology evidence="1">Multi-pass membrane protein</topology>
    </subcellularLocation>
</comment>
<evidence type="ECO:0000256" key="7">
    <source>
        <dbReference type="SAM" id="Phobius"/>
    </source>
</evidence>
<evidence type="ECO:0000256" key="4">
    <source>
        <dbReference type="ARBA" id="ARBA00022989"/>
    </source>
</evidence>
<dbReference type="Pfam" id="PF00324">
    <property type="entry name" value="AA_permease"/>
    <property type="match status" value="1"/>
</dbReference>
<keyword evidence="5 7" id="KW-0472">Membrane</keyword>
<name>A0AA38XYX9_9EURO</name>
<dbReference type="GO" id="GO:0016020">
    <property type="term" value="C:membrane"/>
    <property type="evidence" value="ECO:0007669"/>
    <property type="project" value="UniProtKB-SubCell"/>
</dbReference>
<dbReference type="PANTHER" id="PTHR43341:SF6">
    <property type="entry name" value="AMINO ACID TRANSPORTER (EUROFUNG)"/>
    <property type="match status" value="1"/>
</dbReference>
<gene>
    <name evidence="9" type="ORF">H2204_009035</name>
</gene>
<reference evidence="9" key="1">
    <citation type="submission" date="2022-10" db="EMBL/GenBank/DDBJ databases">
        <title>Culturing micro-colonial fungi from biological soil crusts in the Mojave desert and describing Neophaeococcomyces mojavensis, and introducing the new genera and species Taxawa tesnikishii.</title>
        <authorList>
            <person name="Kurbessoian T."/>
            <person name="Stajich J.E."/>
        </authorList>
    </citation>
    <scope>NUCLEOTIDE SEQUENCE</scope>
    <source>
        <strain evidence="9">TK_35</strain>
    </source>
</reference>
<proteinExistence type="predicted"/>
<evidence type="ECO:0000256" key="2">
    <source>
        <dbReference type="ARBA" id="ARBA00022448"/>
    </source>
</evidence>
<dbReference type="AlphaFoldDB" id="A0AA38XYX9"/>
<dbReference type="InterPro" id="IPR050524">
    <property type="entry name" value="APC_YAT"/>
</dbReference>
<evidence type="ECO:0000256" key="1">
    <source>
        <dbReference type="ARBA" id="ARBA00004141"/>
    </source>
</evidence>
<feature type="transmembrane region" description="Helical" evidence="7">
    <location>
        <begin position="198"/>
        <end position="221"/>
    </location>
</feature>
<feature type="transmembrane region" description="Helical" evidence="7">
    <location>
        <begin position="170"/>
        <end position="192"/>
    </location>
</feature>
<feature type="transmembrane region" description="Helical" evidence="7">
    <location>
        <begin position="472"/>
        <end position="497"/>
    </location>
</feature>
<feature type="transmembrane region" description="Helical" evidence="7">
    <location>
        <begin position="423"/>
        <end position="451"/>
    </location>
</feature>
<keyword evidence="2" id="KW-0813">Transport</keyword>
<dbReference type="GO" id="GO:0015171">
    <property type="term" value="F:amino acid transmembrane transporter activity"/>
    <property type="evidence" value="ECO:0007669"/>
    <property type="project" value="TreeGrafter"/>
</dbReference>
<evidence type="ECO:0000256" key="3">
    <source>
        <dbReference type="ARBA" id="ARBA00022692"/>
    </source>
</evidence>
<evidence type="ECO:0000313" key="9">
    <source>
        <dbReference type="EMBL" id="KAJ9629095.1"/>
    </source>
</evidence>
<feature type="region of interest" description="Disordered" evidence="6">
    <location>
        <begin position="1"/>
        <end position="35"/>
    </location>
</feature>
<dbReference type="FunFam" id="1.20.1740.10:FF:000001">
    <property type="entry name" value="Amino acid permease"/>
    <property type="match status" value="1"/>
</dbReference>
<protein>
    <recommendedName>
        <fullName evidence="8">Amino acid permease/ SLC12A domain-containing protein</fullName>
    </recommendedName>
</protein>
<feature type="transmembrane region" description="Helical" evidence="7">
    <location>
        <begin position="142"/>
        <end position="163"/>
    </location>
</feature>
<dbReference type="EMBL" id="JAPDRN010000069">
    <property type="protein sequence ID" value="KAJ9629095.1"/>
    <property type="molecule type" value="Genomic_DNA"/>
</dbReference>
<comment type="caution">
    <text evidence="9">The sequence shown here is derived from an EMBL/GenBank/DDBJ whole genome shotgun (WGS) entry which is preliminary data.</text>
</comment>
<feature type="transmembrane region" description="Helical" evidence="7">
    <location>
        <begin position="397"/>
        <end position="417"/>
    </location>
</feature>
<dbReference type="Gene3D" id="1.20.1740.10">
    <property type="entry name" value="Amino acid/polyamine transporter I"/>
    <property type="match status" value="1"/>
</dbReference>
<evidence type="ECO:0000259" key="8">
    <source>
        <dbReference type="Pfam" id="PF00324"/>
    </source>
</evidence>
<evidence type="ECO:0000256" key="6">
    <source>
        <dbReference type="SAM" id="MobiDB-lite"/>
    </source>
</evidence>
<evidence type="ECO:0000313" key="10">
    <source>
        <dbReference type="Proteomes" id="UP001172681"/>
    </source>
</evidence>
<organism evidence="9 10">
    <name type="scientific">Knufia peltigerae</name>
    <dbReference type="NCBI Taxonomy" id="1002370"/>
    <lineage>
        <taxon>Eukaryota</taxon>
        <taxon>Fungi</taxon>
        <taxon>Dikarya</taxon>
        <taxon>Ascomycota</taxon>
        <taxon>Pezizomycotina</taxon>
        <taxon>Eurotiomycetes</taxon>
        <taxon>Chaetothyriomycetidae</taxon>
        <taxon>Chaetothyriales</taxon>
        <taxon>Trichomeriaceae</taxon>
        <taxon>Knufia</taxon>
    </lineage>
</organism>
<dbReference type="PIRSF" id="PIRSF006060">
    <property type="entry name" value="AA_transporter"/>
    <property type="match status" value="1"/>
</dbReference>